<dbReference type="InterPro" id="IPR001387">
    <property type="entry name" value="Cro/C1-type_HTH"/>
</dbReference>
<name>A0A9X2IQQ8_9MICO</name>
<dbReference type="Proteomes" id="UP001155240">
    <property type="component" value="Unassembled WGS sequence"/>
</dbReference>
<dbReference type="InterPro" id="IPR010982">
    <property type="entry name" value="Lambda_DNA-bd_dom_sf"/>
</dbReference>
<dbReference type="CDD" id="cd00093">
    <property type="entry name" value="HTH_XRE"/>
    <property type="match status" value="1"/>
</dbReference>
<gene>
    <name evidence="3" type="ORF">NB037_03475</name>
</gene>
<dbReference type="PANTHER" id="PTHR35010:SF2">
    <property type="entry name" value="BLL4672 PROTEIN"/>
    <property type="match status" value="1"/>
</dbReference>
<dbReference type="PANTHER" id="PTHR35010">
    <property type="entry name" value="BLL4672 PROTEIN-RELATED"/>
    <property type="match status" value="1"/>
</dbReference>
<dbReference type="EMBL" id="JAMRYM010000006">
    <property type="protein sequence ID" value="MCM6761470.1"/>
    <property type="molecule type" value="Genomic_DNA"/>
</dbReference>
<feature type="region of interest" description="Disordered" evidence="1">
    <location>
        <begin position="284"/>
        <end position="308"/>
    </location>
</feature>
<dbReference type="Gene3D" id="3.30.450.180">
    <property type="match status" value="1"/>
</dbReference>
<dbReference type="Gene3D" id="1.10.260.40">
    <property type="entry name" value="lambda repressor-like DNA-binding domains"/>
    <property type="match status" value="1"/>
</dbReference>
<feature type="domain" description="HTH cro/C1-type" evidence="2">
    <location>
        <begin position="35"/>
        <end position="82"/>
    </location>
</feature>
<accession>A0A9X2IQQ8</accession>
<protein>
    <submittedName>
        <fullName evidence="3">Helix-turn-helix transcriptional regulator</fullName>
    </submittedName>
</protein>
<dbReference type="SMART" id="SM00530">
    <property type="entry name" value="HTH_XRE"/>
    <property type="match status" value="1"/>
</dbReference>
<dbReference type="GO" id="GO:0003677">
    <property type="term" value="F:DNA binding"/>
    <property type="evidence" value="ECO:0007669"/>
    <property type="project" value="InterPro"/>
</dbReference>
<evidence type="ECO:0000313" key="3">
    <source>
        <dbReference type="EMBL" id="MCM6761470.1"/>
    </source>
</evidence>
<dbReference type="RefSeq" id="WP_251943688.1">
    <property type="nucleotide sequence ID" value="NZ_JAMRYM010000006.1"/>
</dbReference>
<proteinExistence type="predicted"/>
<dbReference type="InterPro" id="IPR041413">
    <property type="entry name" value="MLTR_LBD"/>
</dbReference>
<sequence>MPHDPEVKDFLVSRRARLSPDLVGLPAGGVRRVPGLRRSEVAQLAGVSIEYYSRLERGDLRGASESVLEALAAALRLDEAERAHLFDLARASGTSPVRRRPRRAVEVRPSLRQAVESIASAPAFVRNGRLDVLAENELFRALYADEYERPERPVNLARFTFLRRDLSERFHPDWAAAADISVGILRTEAGRTPDDAGLQALVGELSTRSDDFRRRWGAHDVRHHASGAKFFHHPVVGDLHLGYEAFEPMGEPGLSFLIYSAEPGSPSADALSLLASWWATRQRDAPSGATRDAPAARLSPPTTPRSPE</sequence>
<evidence type="ECO:0000259" key="2">
    <source>
        <dbReference type="PROSITE" id="PS50943"/>
    </source>
</evidence>
<dbReference type="AlphaFoldDB" id="A0A9X2IQQ8"/>
<evidence type="ECO:0000313" key="4">
    <source>
        <dbReference type="Proteomes" id="UP001155240"/>
    </source>
</evidence>
<dbReference type="SUPFAM" id="SSF47413">
    <property type="entry name" value="lambda repressor-like DNA-binding domains"/>
    <property type="match status" value="1"/>
</dbReference>
<evidence type="ECO:0000256" key="1">
    <source>
        <dbReference type="SAM" id="MobiDB-lite"/>
    </source>
</evidence>
<reference evidence="3" key="1">
    <citation type="submission" date="2022-06" db="EMBL/GenBank/DDBJ databases">
        <title>Whole genome shotgun sequencing (WGS) of Rathayibacter sp. ZW T2_19, isolated from stored onions (Allium cepa).</title>
        <authorList>
            <person name="Stoll D.A."/>
            <person name="Huch M."/>
        </authorList>
    </citation>
    <scope>NUCLEOTIDE SEQUENCE</scope>
    <source>
        <strain evidence="3">ZW T2_19</strain>
    </source>
</reference>
<keyword evidence="4" id="KW-1185">Reference proteome</keyword>
<organism evidence="3 4">
    <name type="scientific">Rathayibacter rubneri</name>
    <dbReference type="NCBI Taxonomy" id="2950106"/>
    <lineage>
        <taxon>Bacteria</taxon>
        <taxon>Bacillati</taxon>
        <taxon>Actinomycetota</taxon>
        <taxon>Actinomycetes</taxon>
        <taxon>Micrococcales</taxon>
        <taxon>Microbacteriaceae</taxon>
        <taxon>Rathayibacter</taxon>
    </lineage>
</organism>
<dbReference type="PROSITE" id="PS50943">
    <property type="entry name" value="HTH_CROC1"/>
    <property type="match status" value="1"/>
</dbReference>
<dbReference type="Pfam" id="PF13560">
    <property type="entry name" value="HTH_31"/>
    <property type="match status" value="1"/>
</dbReference>
<dbReference type="Pfam" id="PF17765">
    <property type="entry name" value="MLTR_LBD"/>
    <property type="match status" value="1"/>
</dbReference>
<comment type="caution">
    <text evidence="3">The sequence shown here is derived from an EMBL/GenBank/DDBJ whole genome shotgun (WGS) entry which is preliminary data.</text>
</comment>